<feature type="transmembrane region" description="Helical" evidence="1">
    <location>
        <begin position="29"/>
        <end position="51"/>
    </location>
</feature>
<accession>A0A2U1JRF8</accession>
<sequence length="60" mass="6679">MNLLPYLLAILAGFALHYIAPFIPFLEPILAPVALVVIVLFAIVIIVQAFLQLFRSRTTL</sequence>
<evidence type="ECO:0000313" key="2">
    <source>
        <dbReference type="EMBL" id="PWA07702.1"/>
    </source>
</evidence>
<keyword evidence="1" id="KW-0472">Membrane</keyword>
<proteinExistence type="predicted"/>
<keyword evidence="3" id="KW-1185">Reference proteome</keyword>
<dbReference type="RefSeq" id="WP_116555972.1">
    <property type="nucleotide sequence ID" value="NZ_QCZG01000048.1"/>
</dbReference>
<name>A0A2U1JRF8_9BACI</name>
<evidence type="ECO:0008006" key="4">
    <source>
        <dbReference type="Google" id="ProtNLM"/>
    </source>
</evidence>
<evidence type="ECO:0000313" key="3">
    <source>
        <dbReference type="Proteomes" id="UP000245998"/>
    </source>
</evidence>
<evidence type="ECO:0000256" key="1">
    <source>
        <dbReference type="SAM" id="Phobius"/>
    </source>
</evidence>
<dbReference type="AlphaFoldDB" id="A0A2U1JRF8"/>
<gene>
    <name evidence="2" type="ORF">DCC39_16330</name>
</gene>
<keyword evidence="1" id="KW-0812">Transmembrane</keyword>
<organism evidence="2 3">
    <name type="scientific">Pueribacillus theae</name>
    <dbReference type="NCBI Taxonomy" id="2171751"/>
    <lineage>
        <taxon>Bacteria</taxon>
        <taxon>Bacillati</taxon>
        <taxon>Bacillota</taxon>
        <taxon>Bacilli</taxon>
        <taxon>Bacillales</taxon>
        <taxon>Bacillaceae</taxon>
        <taxon>Pueribacillus</taxon>
    </lineage>
</organism>
<comment type="caution">
    <text evidence="2">The sequence shown here is derived from an EMBL/GenBank/DDBJ whole genome shotgun (WGS) entry which is preliminary data.</text>
</comment>
<keyword evidence="1" id="KW-1133">Transmembrane helix</keyword>
<dbReference type="EMBL" id="QCZG01000048">
    <property type="protein sequence ID" value="PWA07702.1"/>
    <property type="molecule type" value="Genomic_DNA"/>
</dbReference>
<reference evidence="2 3" key="1">
    <citation type="submission" date="2018-04" db="EMBL/GenBank/DDBJ databases">
        <title>Camelliibacillus theae gen. nov., sp. nov., isolated from Pu'er tea.</title>
        <authorList>
            <person name="Niu L."/>
        </authorList>
    </citation>
    <scope>NUCLEOTIDE SEQUENCE [LARGE SCALE GENOMIC DNA]</scope>
    <source>
        <strain evidence="2 3">T8</strain>
    </source>
</reference>
<dbReference type="Proteomes" id="UP000245998">
    <property type="component" value="Unassembled WGS sequence"/>
</dbReference>
<protein>
    <recommendedName>
        <fullName evidence="4">DUF4175 domain-containing protein</fullName>
    </recommendedName>
</protein>